<evidence type="ECO:0000256" key="6">
    <source>
        <dbReference type="ARBA" id="ARBA00022842"/>
    </source>
</evidence>
<keyword evidence="8 10" id="KW-1133">Transmembrane helix</keyword>
<dbReference type="InterPro" id="IPR059000">
    <property type="entry name" value="ATPase_P-type_domA"/>
</dbReference>
<dbReference type="SUPFAM" id="SSF81653">
    <property type="entry name" value="Calcium ATPase, transduction domain A"/>
    <property type="match status" value="1"/>
</dbReference>
<reference evidence="12 13" key="1">
    <citation type="submission" date="2016-07" db="EMBL/GenBank/DDBJ databases">
        <title>Characterization of isolates of Eisenbergiella tayi derived from blood cultures, using whole genome sequencing.</title>
        <authorList>
            <person name="Burdz T."/>
            <person name="Wiebe D."/>
            <person name="Huynh C."/>
            <person name="Bernard K."/>
        </authorList>
    </citation>
    <scope>NUCLEOTIDE SEQUENCE [LARGE SCALE GENOMIC DNA]</scope>
    <source>
        <strain evidence="12 13">NML 110608</strain>
    </source>
</reference>
<keyword evidence="2 10" id="KW-0812">Transmembrane</keyword>
<dbReference type="FunFam" id="3.40.50.1000:FF:000001">
    <property type="entry name" value="Phospholipid-transporting ATPase IC"/>
    <property type="match status" value="1"/>
</dbReference>
<keyword evidence="3" id="KW-0479">Metal-binding</keyword>
<dbReference type="GO" id="GO:0016887">
    <property type="term" value="F:ATP hydrolysis activity"/>
    <property type="evidence" value="ECO:0007669"/>
    <property type="project" value="InterPro"/>
</dbReference>
<dbReference type="PATRIC" id="fig|1432052.4.peg.2240"/>
<feature type="transmembrane region" description="Helical" evidence="10">
    <location>
        <begin position="890"/>
        <end position="912"/>
    </location>
</feature>
<dbReference type="NCBIfam" id="TIGR01494">
    <property type="entry name" value="ATPase_P-type"/>
    <property type="match status" value="3"/>
</dbReference>
<evidence type="ECO:0000256" key="10">
    <source>
        <dbReference type="SAM" id="Phobius"/>
    </source>
</evidence>
<dbReference type="SUPFAM" id="SSF81665">
    <property type="entry name" value="Calcium ATPase, transmembrane domain M"/>
    <property type="match status" value="1"/>
</dbReference>
<proteinExistence type="predicted"/>
<dbReference type="RefSeq" id="WP_069152175.1">
    <property type="nucleotide sequence ID" value="NZ_MCGH01000002.1"/>
</dbReference>
<dbReference type="InterPro" id="IPR036412">
    <property type="entry name" value="HAD-like_sf"/>
</dbReference>
<gene>
    <name evidence="12" type="ORF">BEI61_02005</name>
</gene>
<dbReference type="PRINTS" id="PR00120">
    <property type="entry name" value="HATPASE"/>
</dbReference>
<feature type="domain" description="Cation-transporting P-type ATPase N-terminal" evidence="11">
    <location>
        <begin position="1"/>
        <end position="75"/>
    </location>
</feature>
<evidence type="ECO:0000256" key="3">
    <source>
        <dbReference type="ARBA" id="ARBA00022723"/>
    </source>
</evidence>
<dbReference type="Pfam" id="PF00689">
    <property type="entry name" value="Cation_ATPase_C"/>
    <property type="match status" value="1"/>
</dbReference>
<feature type="transmembrane region" description="Helical" evidence="10">
    <location>
        <begin position="302"/>
        <end position="327"/>
    </location>
</feature>
<dbReference type="PANTHER" id="PTHR24093:SF506">
    <property type="entry name" value="CATION-TRANSPORTING ATPASE PMA1"/>
    <property type="match status" value="1"/>
</dbReference>
<keyword evidence="12" id="KW-0378">Hydrolase</keyword>
<dbReference type="SUPFAM" id="SSF81660">
    <property type="entry name" value="Metal cation-transporting ATPase, ATP-binding domain N"/>
    <property type="match status" value="1"/>
</dbReference>
<dbReference type="GO" id="GO:0005524">
    <property type="term" value="F:ATP binding"/>
    <property type="evidence" value="ECO:0007669"/>
    <property type="project" value="UniProtKB-KW"/>
</dbReference>
<evidence type="ECO:0000259" key="11">
    <source>
        <dbReference type="SMART" id="SM00831"/>
    </source>
</evidence>
<keyword evidence="5" id="KW-0067">ATP-binding</keyword>
<dbReference type="Proteomes" id="UP000094067">
    <property type="component" value="Unassembled WGS sequence"/>
</dbReference>
<dbReference type="EC" id="3.6.3.8" evidence="12"/>
<dbReference type="SFLD" id="SFLDS00003">
    <property type="entry name" value="Haloacid_Dehalogenase"/>
    <property type="match status" value="1"/>
</dbReference>
<name>A0A1E3AD27_9FIRM</name>
<keyword evidence="6" id="KW-0460">Magnesium</keyword>
<comment type="subcellular location">
    <subcellularLocation>
        <location evidence="1">Membrane</location>
        <topology evidence="1">Multi-pass membrane protein</topology>
    </subcellularLocation>
</comment>
<dbReference type="GO" id="GO:0005388">
    <property type="term" value="F:P-type calcium transporter activity"/>
    <property type="evidence" value="ECO:0007669"/>
    <property type="project" value="TreeGrafter"/>
</dbReference>
<dbReference type="PRINTS" id="PR00119">
    <property type="entry name" value="CATATPASE"/>
</dbReference>
<evidence type="ECO:0000256" key="7">
    <source>
        <dbReference type="ARBA" id="ARBA00022967"/>
    </source>
</evidence>
<feature type="transmembrane region" description="Helical" evidence="10">
    <location>
        <begin position="691"/>
        <end position="715"/>
    </location>
</feature>
<dbReference type="InterPro" id="IPR006068">
    <property type="entry name" value="ATPase_P-typ_cation-transptr_C"/>
</dbReference>
<dbReference type="InterPro" id="IPR004014">
    <property type="entry name" value="ATPase_P-typ_cation-transptr_N"/>
</dbReference>
<dbReference type="SFLD" id="SFLDG00002">
    <property type="entry name" value="C1.7:_P-type_atpase_like"/>
    <property type="match status" value="1"/>
</dbReference>
<feature type="transmembrane region" description="Helical" evidence="10">
    <location>
        <begin position="272"/>
        <end position="290"/>
    </location>
</feature>
<organism evidence="12 13">
    <name type="scientific">Eisenbergiella tayi</name>
    <dbReference type="NCBI Taxonomy" id="1432052"/>
    <lineage>
        <taxon>Bacteria</taxon>
        <taxon>Bacillati</taxon>
        <taxon>Bacillota</taxon>
        <taxon>Clostridia</taxon>
        <taxon>Lachnospirales</taxon>
        <taxon>Lachnospiraceae</taxon>
        <taxon>Eisenbergiella</taxon>
    </lineage>
</organism>
<dbReference type="SFLD" id="SFLDF00027">
    <property type="entry name" value="p-type_atpase"/>
    <property type="match status" value="1"/>
</dbReference>
<dbReference type="SMART" id="SM00831">
    <property type="entry name" value="Cation_ATPase_N"/>
    <property type="match status" value="1"/>
</dbReference>
<dbReference type="InterPro" id="IPR001757">
    <property type="entry name" value="P_typ_ATPase"/>
</dbReference>
<dbReference type="Gene3D" id="3.40.50.1000">
    <property type="entry name" value="HAD superfamily/HAD-like"/>
    <property type="match status" value="1"/>
</dbReference>
<dbReference type="InterPro" id="IPR008250">
    <property type="entry name" value="ATPase_P-typ_transduc_dom_A_sf"/>
</dbReference>
<evidence type="ECO:0000256" key="8">
    <source>
        <dbReference type="ARBA" id="ARBA00022989"/>
    </source>
</evidence>
<evidence type="ECO:0000256" key="2">
    <source>
        <dbReference type="ARBA" id="ARBA00022692"/>
    </source>
</evidence>
<dbReference type="InterPro" id="IPR023299">
    <property type="entry name" value="ATPase_P-typ_cyto_dom_N"/>
</dbReference>
<dbReference type="Pfam" id="PF00122">
    <property type="entry name" value="E1-E2_ATPase"/>
    <property type="match status" value="1"/>
</dbReference>
<dbReference type="InterPro" id="IPR023214">
    <property type="entry name" value="HAD_sf"/>
</dbReference>
<keyword evidence="7" id="KW-1278">Translocase</keyword>
<evidence type="ECO:0000313" key="12">
    <source>
        <dbReference type="EMBL" id="ODM06116.1"/>
    </source>
</evidence>
<sequence>MFETKSIRETCVQLDSDIDKGLTEKEAARRYEENGKNELKEPRKKTVVESFLEQLNDPLIYVLLAAAVISLLLHEISDAVIIAVVVLMNAVVGMIQEGKAQKALDSLKKLTSPHAYVIREGKEKEIPASQLVVGDIVCLDAGCQVPADLRLTRTSSLKVEESALTGESVPIEKDASFIAKGAGGGLRREAYEEKGMEAAGKKAAGNRKDTHIPLGDRYNMAFMSTIVTYGRGEGIVTATGMDTEIGKIASLINESHEELTPLQKRLGELGKILSLLSLLLCAALFMIALLQKRNLIEMLITAISLAVAAVPEGLPAVVTICLALSVTKMVKVHTIVRKLPSVETLGAVSVVCSDKTGTLTQNKMTVESCFTNQKIFGKKDLGKEEHKEFLKGMTLCNDGVLEGGERIGDPTELALLDLSARFGMRRDELEKDFPRTKELAFDSNRKMMSTFHQRGNQTVTYTKGAPDEVLKKCSSVLLYGRTVPLTEQQRKQIRQAVESMSSQALRTLAIAMRAGGSGPVEEGLTFVGMVGMKDPARPEAAGAVARFRDAGVSTVMITGDHVDTAFAIGKQLGIVSRPEQCLTGEAVAHLDEERFLQKLDTVRVFARVSPEHKVRIVKGFKAKGNIVAMTGDGVNDAPSLKAADIGIAMGMTGTDVAKQASDIILTDDNFATIEKAIVEGRGVYENIKKSVIFLLSSNLGEIMTMFLAVLCGLASPLKSSHILWINLITDSLPALALGVDNNDADGLMRRPPRDPKESLFAGGGLACTCFYGLLIAGISLAAFFTIPYAVILERQIPLTINNFATVLQHEAILNRAQTYAFTVLGMSQLFHAVGMRDVRKSIFKMKHFDNKLMIAACVLGFLLQFAVTEIPFLTAAFGTAHLTLREWLRLAFLASFPLLAHELMILFSFDFVRKGNRKQKLSAKTASEYML</sequence>
<feature type="transmembrane region" description="Helical" evidence="10">
    <location>
        <begin position="759"/>
        <end position="792"/>
    </location>
</feature>
<dbReference type="InterPro" id="IPR023298">
    <property type="entry name" value="ATPase_P-typ_TM_dom_sf"/>
</dbReference>
<dbReference type="PROSITE" id="PS00154">
    <property type="entry name" value="ATPASE_E1_E2"/>
    <property type="match status" value="1"/>
</dbReference>
<dbReference type="EMBL" id="MCGH01000002">
    <property type="protein sequence ID" value="ODM06116.1"/>
    <property type="molecule type" value="Genomic_DNA"/>
</dbReference>
<dbReference type="Pfam" id="PF13246">
    <property type="entry name" value="Cation_ATPase"/>
    <property type="match status" value="1"/>
</dbReference>
<feature type="transmembrane region" description="Helical" evidence="10">
    <location>
        <begin position="852"/>
        <end position="878"/>
    </location>
</feature>
<keyword evidence="9 10" id="KW-0472">Membrane</keyword>
<dbReference type="Gene3D" id="1.20.1110.10">
    <property type="entry name" value="Calcium-transporting ATPase, transmembrane domain"/>
    <property type="match status" value="1"/>
</dbReference>
<dbReference type="Pfam" id="PF00690">
    <property type="entry name" value="Cation_ATPase_N"/>
    <property type="match status" value="1"/>
</dbReference>
<evidence type="ECO:0000256" key="1">
    <source>
        <dbReference type="ARBA" id="ARBA00004141"/>
    </source>
</evidence>
<dbReference type="Gene3D" id="2.70.150.10">
    <property type="entry name" value="Calcium-transporting ATPase, cytoplasmic transduction domain A"/>
    <property type="match status" value="1"/>
</dbReference>
<evidence type="ECO:0000256" key="5">
    <source>
        <dbReference type="ARBA" id="ARBA00022840"/>
    </source>
</evidence>
<dbReference type="GO" id="GO:0046872">
    <property type="term" value="F:metal ion binding"/>
    <property type="evidence" value="ECO:0007669"/>
    <property type="project" value="UniProtKB-KW"/>
</dbReference>
<dbReference type="PANTHER" id="PTHR24093">
    <property type="entry name" value="CATION TRANSPORTING ATPASE"/>
    <property type="match status" value="1"/>
</dbReference>
<dbReference type="InterPro" id="IPR044492">
    <property type="entry name" value="P_typ_ATPase_HD_dom"/>
</dbReference>
<accession>A0A1E3AD27</accession>
<evidence type="ECO:0000256" key="4">
    <source>
        <dbReference type="ARBA" id="ARBA00022741"/>
    </source>
</evidence>
<evidence type="ECO:0000313" key="13">
    <source>
        <dbReference type="Proteomes" id="UP000094067"/>
    </source>
</evidence>
<protein>
    <submittedName>
        <fullName evidence="12">Calcium-transporting ATPase 1</fullName>
        <ecNumber evidence="12">3.6.3.8</ecNumber>
    </submittedName>
</protein>
<dbReference type="GO" id="GO:0005886">
    <property type="term" value="C:plasma membrane"/>
    <property type="evidence" value="ECO:0007669"/>
    <property type="project" value="TreeGrafter"/>
</dbReference>
<dbReference type="SUPFAM" id="SSF56784">
    <property type="entry name" value="HAD-like"/>
    <property type="match status" value="1"/>
</dbReference>
<comment type="caution">
    <text evidence="12">The sequence shown here is derived from an EMBL/GenBank/DDBJ whole genome shotgun (WGS) entry which is preliminary data.</text>
</comment>
<dbReference type="InterPro" id="IPR018303">
    <property type="entry name" value="ATPase_P-typ_P_site"/>
</dbReference>
<evidence type="ECO:0000256" key="9">
    <source>
        <dbReference type="ARBA" id="ARBA00023136"/>
    </source>
</evidence>
<dbReference type="AlphaFoldDB" id="A0A1E3AD27"/>
<dbReference type="Gene3D" id="3.40.1110.10">
    <property type="entry name" value="Calcium-transporting ATPase, cytoplasmic domain N"/>
    <property type="match status" value="1"/>
</dbReference>
<keyword evidence="4" id="KW-0547">Nucleotide-binding</keyword>